<dbReference type="EMBL" id="CABFNO020001404">
    <property type="protein sequence ID" value="CAG9986445.1"/>
    <property type="molecule type" value="Genomic_DNA"/>
</dbReference>
<comment type="caution">
    <text evidence="4">The sequence shown here is derived from an EMBL/GenBank/DDBJ whole genome shotgun (WGS) entry which is preliminary data.</text>
</comment>
<feature type="region of interest" description="Disordered" evidence="2">
    <location>
        <begin position="62"/>
        <end position="92"/>
    </location>
</feature>
<protein>
    <recommendedName>
        <fullName evidence="3">C2H2-type domain-containing protein</fullName>
    </recommendedName>
</protein>
<keyword evidence="5" id="KW-1185">Reference proteome</keyword>
<evidence type="ECO:0000313" key="4">
    <source>
        <dbReference type="EMBL" id="CAG9986445.1"/>
    </source>
</evidence>
<feature type="compositionally biased region" description="Low complexity" evidence="2">
    <location>
        <begin position="74"/>
        <end position="86"/>
    </location>
</feature>
<gene>
    <name evidence="4" type="ORF">CBYS24578_00012722</name>
</gene>
<evidence type="ECO:0000259" key="3">
    <source>
        <dbReference type="PROSITE" id="PS50157"/>
    </source>
</evidence>
<organism evidence="4 5">
    <name type="scientific">Clonostachys byssicola</name>
    <dbReference type="NCBI Taxonomy" id="160290"/>
    <lineage>
        <taxon>Eukaryota</taxon>
        <taxon>Fungi</taxon>
        <taxon>Dikarya</taxon>
        <taxon>Ascomycota</taxon>
        <taxon>Pezizomycotina</taxon>
        <taxon>Sordariomycetes</taxon>
        <taxon>Hypocreomycetidae</taxon>
        <taxon>Hypocreales</taxon>
        <taxon>Bionectriaceae</taxon>
        <taxon>Clonostachys</taxon>
    </lineage>
</organism>
<sequence length="334" mass="37440">MAQTQQGLLLQLEREGWALPSMAPLMQALQRLVHINIIERDAESSIRSLVLAQNYFKEALSDDNQRPPALRLPSTSSSTNNSSASNQWNLPGPDAITQDGTDIVDAQGLTAIVYLEASIDTTNTSISRNHFLYRLYLDNHFLTFRCRECRTQFGSNEELKSHLLLDHQLTFMGSEALHDTICKECNPHLDFPELEENTSAVNSDLIRFILEGWRSRREVAIESGHSCDAIRILEQRVKEEDLRPESEPRGSTKNKKGCLTCRARRVKVWKGFPIARRTLLTDPSNLNSVVRITLSVENVPGTGAGSATGVIVQIRQTRLEIQSRLIQGYSGGKT</sequence>
<feature type="domain" description="C2H2-type" evidence="3">
    <location>
        <begin position="144"/>
        <end position="167"/>
    </location>
</feature>
<keyword evidence="1" id="KW-0479">Metal-binding</keyword>
<dbReference type="OrthoDB" id="4525710at2759"/>
<name>A0A9N9Y0C6_9HYPO</name>
<evidence type="ECO:0000256" key="2">
    <source>
        <dbReference type="SAM" id="MobiDB-lite"/>
    </source>
</evidence>
<dbReference type="PROSITE" id="PS00028">
    <property type="entry name" value="ZINC_FINGER_C2H2_1"/>
    <property type="match status" value="1"/>
</dbReference>
<evidence type="ECO:0000313" key="5">
    <source>
        <dbReference type="Proteomes" id="UP000754883"/>
    </source>
</evidence>
<keyword evidence="1" id="KW-0863">Zinc-finger</keyword>
<dbReference type="Proteomes" id="UP000754883">
    <property type="component" value="Unassembled WGS sequence"/>
</dbReference>
<dbReference type="PROSITE" id="PS50157">
    <property type="entry name" value="ZINC_FINGER_C2H2_2"/>
    <property type="match status" value="1"/>
</dbReference>
<dbReference type="AlphaFoldDB" id="A0A9N9Y0C6"/>
<proteinExistence type="predicted"/>
<reference evidence="4" key="1">
    <citation type="submission" date="2021-10" db="EMBL/GenBank/DDBJ databases">
        <authorList>
            <person name="Piombo E."/>
        </authorList>
    </citation>
    <scope>NUCLEOTIDE SEQUENCE</scope>
</reference>
<accession>A0A9N9Y0C6</accession>
<keyword evidence="1" id="KW-0862">Zinc</keyword>
<evidence type="ECO:0000256" key="1">
    <source>
        <dbReference type="PROSITE-ProRule" id="PRU00042"/>
    </source>
</evidence>
<dbReference type="GO" id="GO:0008270">
    <property type="term" value="F:zinc ion binding"/>
    <property type="evidence" value="ECO:0007669"/>
    <property type="project" value="UniProtKB-KW"/>
</dbReference>
<dbReference type="InterPro" id="IPR013087">
    <property type="entry name" value="Znf_C2H2_type"/>
</dbReference>